<protein>
    <recommendedName>
        <fullName evidence="2 8">Thymidine kinase</fullName>
        <ecNumber evidence="2 8">2.7.1.21</ecNumber>
    </recommendedName>
</protein>
<evidence type="ECO:0000256" key="1">
    <source>
        <dbReference type="ARBA" id="ARBA00007587"/>
    </source>
</evidence>
<feature type="binding site" evidence="8">
    <location>
        <begin position="88"/>
        <end position="91"/>
    </location>
    <ligand>
        <name>ATP</name>
        <dbReference type="ChEBI" id="CHEBI:30616"/>
    </ligand>
</feature>
<dbReference type="InterPro" id="IPR001267">
    <property type="entry name" value="Thymidine_kinase"/>
</dbReference>
<keyword evidence="8" id="KW-0963">Cytoplasm</keyword>
<dbReference type="Gene3D" id="3.40.50.300">
    <property type="entry name" value="P-loop containing nucleotide triphosphate hydrolases"/>
    <property type="match status" value="1"/>
</dbReference>
<keyword evidence="3 8" id="KW-0237">DNA synthesis</keyword>
<comment type="catalytic activity">
    <reaction evidence="8 9">
        <text>thymidine + ATP = dTMP + ADP + H(+)</text>
        <dbReference type="Rhea" id="RHEA:19129"/>
        <dbReference type="ChEBI" id="CHEBI:15378"/>
        <dbReference type="ChEBI" id="CHEBI:17748"/>
        <dbReference type="ChEBI" id="CHEBI:30616"/>
        <dbReference type="ChEBI" id="CHEBI:63528"/>
        <dbReference type="ChEBI" id="CHEBI:456216"/>
        <dbReference type="EC" id="2.7.1.21"/>
    </reaction>
</comment>
<dbReference type="NCBIfam" id="NF003296">
    <property type="entry name" value="PRK04296.1-1"/>
    <property type="match status" value="1"/>
</dbReference>
<dbReference type="SUPFAM" id="SSF52540">
    <property type="entry name" value="P-loop containing nucleoside triphosphate hydrolases"/>
    <property type="match status" value="1"/>
</dbReference>
<dbReference type="GO" id="GO:0004797">
    <property type="term" value="F:thymidine kinase activity"/>
    <property type="evidence" value="ECO:0007669"/>
    <property type="project" value="UniProtKB-EC"/>
</dbReference>
<keyword evidence="7 8" id="KW-0067">ATP-binding</keyword>
<keyword evidence="12" id="KW-1185">Reference proteome</keyword>
<evidence type="ECO:0000256" key="8">
    <source>
        <dbReference type="HAMAP-Rule" id="MF_00124"/>
    </source>
</evidence>
<dbReference type="Pfam" id="PF00265">
    <property type="entry name" value="TK"/>
    <property type="match status" value="1"/>
</dbReference>
<comment type="similarity">
    <text evidence="1 8 10">Belongs to the thymidine kinase family.</text>
</comment>
<dbReference type="SUPFAM" id="SSF57716">
    <property type="entry name" value="Glucocorticoid receptor-like (DNA-binding domain)"/>
    <property type="match status" value="1"/>
</dbReference>
<proteinExistence type="inferred from homology"/>
<accession>A0ABS5CYC1</accession>
<evidence type="ECO:0000256" key="2">
    <source>
        <dbReference type="ARBA" id="ARBA00012118"/>
    </source>
</evidence>
<dbReference type="HAMAP" id="MF_00124">
    <property type="entry name" value="Thymidine_kinase"/>
    <property type="match status" value="1"/>
</dbReference>
<evidence type="ECO:0000256" key="3">
    <source>
        <dbReference type="ARBA" id="ARBA00022634"/>
    </source>
</evidence>
<evidence type="ECO:0000313" key="11">
    <source>
        <dbReference type="EMBL" id="MBP5835971.1"/>
    </source>
</evidence>
<feature type="binding site" evidence="8">
    <location>
        <begin position="14"/>
        <end position="21"/>
    </location>
    <ligand>
        <name>ATP</name>
        <dbReference type="ChEBI" id="CHEBI:30616"/>
    </ligand>
</feature>
<feature type="active site" description="Proton acceptor" evidence="8">
    <location>
        <position position="89"/>
    </location>
</feature>
<comment type="caution">
    <text evidence="11">The sequence shown here is derived from an EMBL/GenBank/DDBJ whole genome shotgun (WGS) entry which is preliminary data.</text>
</comment>
<gene>
    <name evidence="8" type="primary">tdk</name>
    <name evidence="11" type="ORF">CHTY_001895</name>
</gene>
<dbReference type="PIRSF" id="PIRSF035805">
    <property type="entry name" value="TK_cell"/>
    <property type="match status" value="1"/>
</dbReference>
<dbReference type="EC" id="2.7.1.21" evidence="2 8"/>
<organism evidence="11 12">
    <name type="scientific">Candidatus Phytoplasma meliae</name>
    <dbReference type="NCBI Taxonomy" id="1848402"/>
    <lineage>
        <taxon>Bacteria</taxon>
        <taxon>Bacillati</taxon>
        <taxon>Mycoplasmatota</taxon>
        <taxon>Mollicutes</taxon>
        <taxon>Acholeplasmatales</taxon>
        <taxon>Acholeplasmataceae</taxon>
        <taxon>Candidatus Phytoplasma</taxon>
        <taxon>16SrXIII (Mexican periwinkle virescence group)</taxon>
    </lineage>
</organism>
<comment type="subcellular location">
    <subcellularLocation>
        <location evidence="8">Cytoplasm</location>
    </subcellularLocation>
</comment>
<keyword evidence="6 8" id="KW-0418">Kinase</keyword>
<dbReference type="EMBL" id="JACAOD020000007">
    <property type="protein sequence ID" value="MBP5835971.1"/>
    <property type="molecule type" value="Genomic_DNA"/>
</dbReference>
<dbReference type="InterPro" id="IPR027417">
    <property type="entry name" value="P-loop_NTPase"/>
</dbReference>
<evidence type="ECO:0000256" key="9">
    <source>
        <dbReference type="RuleBase" id="RU000544"/>
    </source>
</evidence>
<evidence type="ECO:0000256" key="7">
    <source>
        <dbReference type="ARBA" id="ARBA00022840"/>
    </source>
</evidence>
<dbReference type="Gene3D" id="3.30.60.20">
    <property type="match status" value="1"/>
</dbReference>
<sequence length="199" mass="22264">MTQEKQGFIEVICGPMFAGKTETLIKRSQRAQQLNQNILSFKPRIDNRYSVKEEIVSHNFNTIPAILIDKSSEILHFINAKTDVVIVDEAQFLDNDIVVIADYLANRNIQVIISGLDLDFRRKPFGPIPYLLALAEKVTKLTAVCAISGKPATKTQRLIDGQPAKSSDPIILVGARESHEPRARQYHSLLDVDKTIIAL</sequence>
<evidence type="ECO:0000256" key="5">
    <source>
        <dbReference type="ARBA" id="ARBA00022741"/>
    </source>
</evidence>
<keyword evidence="4 8" id="KW-0808">Transferase</keyword>
<comment type="caution">
    <text evidence="8">Lacks conserved residue(s) required for the propagation of feature annotation.</text>
</comment>
<dbReference type="PANTHER" id="PTHR11441:SF0">
    <property type="entry name" value="THYMIDINE KINASE, CYTOSOLIC"/>
    <property type="match status" value="1"/>
</dbReference>
<keyword evidence="5 8" id="KW-0547">Nucleotide-binding</keyword>
<name>A0ABS5CYC1_9MOLU</name>
<evidence type="ECO:0000256" key="10">
    <source>
        <dbReference type="RuleBase" id="RU004165"/>
    </source>
</evidence>
<evidence type="ECO:0000313" key="12">
    <source>
        <dbReference type="Proteomes" id="UP001195571"/>
    </source>
</evidence>
<evidence type="ECO:0000256" key="4">
    <source>
        <dbReference type="ARBA" id="ARBA00022679"/>
    </source>
</evidence>
<dbReference type="PANTHER" id="PTHR11441">
    <property type="entry name" value="THYMIDINE KINASE"/>
    <property type="match status" value="1"/>
</dbReference>
<comment type="subunit">
    <text evidence="8">Homotetramer.</text>
</comment>
<reference evidence="11" key="1">
    <citation type="submission" date="2021-04" db="EMBL/GenBank/DDBJ databases">
        <title>Genomic features of Candidatus Phytoplasma meliae isolate ChTYXIII (1SrXIII-G).</title>
        <authorList>
            <person name="Fernandez F.D."/>
            <person name="Conci L.R."/>
        </authorList>
    </citation>
    <scope>NUCLEOTIDE SEQUENCE [LARGE SCALE GENOMIC DNA]</scope>
    <source>
        <strain evidence="11">ChTYXIII-Mo</strain>
    </source>
</reference>
<evidence type="ECO:0000256" key="6">
    <source>
        <dbReference type="ARBA" id="ARBA00022777"/>
    </source>
</evidence>
<dbReference type="RefSeq" id="WP_203552234.1">
    <property type="nucleotide sequence ID" value="NZ_JACAOD020000007.1"/>
</dbReference>
<dbReference type="Proteomes" id="UP001195571">
    <property type="component" value="Unassembled WGS sequence"/>
</dbReference>